<proteinExistence type="predicted"/>
<keyword evidence="5" id="KW-1185">Reference proteome</keyword>
<reference evidence="2 5" key="2">
    <citation type="submission" date="2023-10" db="EMBL/GenBank/DDBJ databases">
        <authorList>
            <person name="Dale J."/>
        </authorList>
    </citation>
    <scope>NUCLEOTIDE SEQUENCE [LARGE SCALE GENOMIC DNA]</scope>
    <source>
        <strain evidence="2 5">2023EL-00970</strain>
    </source>
</reference>
<sequence>MVNDAPVIRRYHPRDFPDVVEVFLRSVSEVAAKDYNEAQTRAWAQIDEQRWMVRLSHAWTFVACYQDELAGFITLERDGHLDLLFVHPDYQRQKTATALLNRLESQARAQNIATLFTEASITARPFFERHGFKVMAKQTVALRGEEFVNYRMQKWLGEALTLLEYRELSE</sequence>
<protein>
    <submittedName>
        <fullName evidence="3">GNAT family N-acetyltransferase</fullName>
        <ecNumber evidence="2">2.3.1.-</ecNumber>
    </submittedName>
</protein>
<reference evidence="3 4" key="1">
    <citation type="submission" date="2018-10" db="EMBL/GenBank/DDBJ databases">
        <title>Transmission dynamics of multidrug resistant bacteria on intensive care unit surfaces.</title>
        <authorList>
            <person name="D'Souza A.W."/>
            <person name="Potter R.F."/>
            <person name="Wallace M."/>
            <person name="Shupe A."/>
            <person name="Patel S."/>
            <person name="Sun S."/>
            <person name="Gul D."/>
            <person name="Kwon J.H."/>
            <person name="Andleeb S."/>
            <person name="Burnham C.-A.D."/>
            <person name="Dantas G."/>
        </authorList>
    </citation>
    <scope>NUCLEOTIDE SEQUENCE [LARGE SCALE GENOMIC DNA]</scope>
    <source>
        <strain evidence="3 4">AS_373</strain>
    </source>
</reference>
<keyword evidence="2" id="KW-0012">Acyltransferase</keyword>
<dbReference type="Pfam" id="PF13673">
    <property type="entry name" value="Acetyltransf_10"/>
    <property type="match status" value="1"/>
</dbReference>
<comment type="caution">
    <text evidence="3">The sequence shown here is derived from an EMBL/GenBank/DDBJ whole genome shotgun (WGS) entry which is preliminary data.</text>
</comment>
<dbReference type="Gene3D" id="3.40.630.30">
    <property type="match status" value="1"/>
</dbReference>
<dbReference type="InterPro" id="IPR052564">
    <property type="entry name" value="N-acetyltrans/Recomb-assoc"/>
</dbReference>
<dbReference type="Proteomes" id="UP000275331">
    <property type="component" value="Unassembled WGS sequence"/>
</dbReference>
<dbReference type="GO" id="GO:0016747">
    <property type="term" value="F:acyltransferase activity, transferring groups other than amino-acyl groups"/>
    <property type="evidence" value="ECO:0007669"/>
    <property type="project" value="InterPro"/>
</dbReference>
<feature type="domain" description="N-acetyltransferase" evidence="1">
    <location>
        <begin position="6"/>
        <end position="157"/>
    </location>
</feature>
<dbReference type="InterPro" id="IPR000182">
    <property type="entry name" value="GNAT_dom"/>
</dbReference>
<evidence type="ECO:0000259" key="1">
    <source>
        <dbReference type="PROSITE" id="PS51186"/>
    </source>
</evidence>
<dbReference type="PANTHER" id="PTHR43451:SF1">
    <property type="entry name" value="ACETYLTRANSFERASE"/>
    <property type="match status" value="1"/>
</dbReference>
<evidence type="ECO:0000313" key="3">
    <source>
        <dbReference type="EMBL" id="RSE24787.1"/>
    </source>
</evidence>
<gene>
    <name evidence="3" type="ORF">EGT71_14020</name>
    <name evidence="2" type="ORF">R4P48_21810</name>
</gene>
<dbReference type="EMBL" id="JAWLOF010000024">
    <property type="protein sequence ID" value="MDV7025295.1"/>
    <property type="molecule type" value="Genomic_DNA"/>
</dbReference>
<dbReference type="EMBL" id="RHXB01000009">
    <property type="protein sequence ID" value="RSE24787.1"/>
    <property type="molecule type" value="Genomic_DNA"/>
</dbReference>
<dbReference type="CDD" id="cd04301">
    <property type="entry name" value="NAT_SF"/>
    <property type="match status" value="1"/>
</dbReference>
<accession>A0A3R9F2S9</accession>
<dbReference type="RefSeq" id="WP_125295126.1">
    <property type="nucleotide sequence ID" value="NZ_CP100494.1"/>
</dbReference>
<dbReference type="Proteomes" id="UP001187066">
    <property type="component" value="Unassembled WGS sequence"/>
</dbReference>
<evidence type="ECO:0000313" key="4">
    <source>
        <dbReference type="Proteomes" id="UP000275331"/>
    </source>
</evidence>
<dbReference type="AlphaFoldDB" id="A0A3R9F2S9"/>
<dbReference type="EC" id="2.3.1.-" evidence="2"/>
<dbReference type="PANTHER" id="PTHR43451">
    <property type="entry name" value="ACETYLTRANSFERASE (GNAT) FAMILY PROTEIN"/>
    <property type="match status" value="1"/>
</dbReference>
<dbReference type="GeneID" id="84666482"/>
<organism evidence="3 4">
    <name type="scientific">Atlantibacter subterraneus</name>
    <dbReference type="NCBI Taxonomy" id="255519"/>
    <lineage>
        <taxon>Bacteria</taxon>
        <taxon>Pseudomonadati</taxon>
        <taxon>Pseudomonadota</taxon>
        <taxon>Gammaproteobacteria</taxon>
        <taxon>Enterobacterales</taxon>
        <taxon>Enterobacteriaceae</taxon>
        <taxon>Atlantibacter</taxon>
    </lineage>
</organism>
<evidence type="ECO:0000313" key="5">
    <source>
        <dbReference type="Proteomes" id="UP001187066"/>
    </source>
</evidence>
<dbReference type="InterPro" id="IPR016181">
    <property type="entry name" value="Acyl_CoA_acyltransferase"/>
</dbReference>
<dbReference type="OrthoDB" id="5355033at2"/>
<keyword evidence="3" id="KW-0808">Transferase</keyword>
<dbReference type="PROSITE" id="PS51186">
    <property type="entry name" value="GNAT"/>
    <property type="match status" value="1"/>
</dbReference>
<evidence type="ECO:0000313" key="2">
    <source>
        <dbReference type="EMBL" id="MDV7025295.1"/>
    </source>
</evidence>
<dbReference type="SUPFAM" id="SSF55729">
    <property type="entry name" value="Acyl-CoA N-acyltransferases (Nat)"/>
    <property type="match status" value="1"/>
</dbReference>
<name>A0A3R9F2S9_9ENTR</name>